<reference evidence="1 2" key="1">
    <citation type="journal article" date="2020" name="Nature">
        <title>Isolation of an archaeon at the prokaryote-eukaryote interface.</title>
        <authorList>
            <person name="Imachi H."/>
            <person name="Nobu M.K."/>
            <person name="Nakahara N."/>
            <person name="Morono Y."/>
            <person name="Ogawara M."/>
            <person name="Takaki Y."/>
            <person name="Takano Y."/>
            <person name="Uematsu K."/>
            <person name="Ikuta T."/>
            <person name="Ito M."/>
            <person name="Matsui Y."/>
            <person name="Miyazaki M."/>
            <person name="Murata K."/>
            <person name="Saito Y."/>
            <person name="Sakai S."/>
            <person name="Song C."/>
            <person name="Tasumi E."/>
            <person name="Yamanaka Y."/>
            <person name="Yamaguchi T."/>
            <person name="Kamagata Y."/>
            <person name="Tamaki H."/>
            <person name="Takai K."/>
        </authorList>
    </citation>
    <scope>NUCLEOTIDE SEQUENCE [LARGE SCALE GENOMIC DNA]</scope>
    <source>
        <strain evidence="1 2">MK-D1</strain>
    </source>
</reference>
<protein>
    <submittedName>
        <fullName evidence="1">Uncharacterized protein</fullName>
    </submittedName>
</protein>
<evidence type="ECO:0000313" key="2">
    <source>
        <dbReference type="Proteomes" id="UP000321408"/>
    </source>
</evidence>
<sequence length="361" mass="41247">MSENKIDVDLTLSEKKFDLSLGTIFLDSLKLLKKTIFPTLIFIFLLTLIIAGLNLLILTGAKSTILEMGNEYKEIVDLLSEDPDYVLSDELNTIYRNYPTLFLITNIAEGSLLFFILLPLLMISIGKIYSLYYEDEDAPSTWIKSISKPFNSGKRALTSAFIIIFGSVLISTGFSIFIIPGILVIYSGIFSIHSLIIDEKEGMETIRGGLFYVKGFFAKLIIILTISIFIPMLIQYLFQVPFMELIGLTENNYETWINPTTRNLGMLYIYNFTILFTQSILFFLVPVIYTVAFVQIRDGKLGSPTPKRKFDSKFKDKNKNIIIIEIEKNQKHFNCPNCGKKLPSSSRKCYKCKQLFDLKFK</sequence>
<organism evidence="1 2">
    <name type="scientific">Promethearchaeum syntrophicum</name>
    <dbReference type="NCBI Taxonomy" id="2594042"/>
    <lineage>
        <taxon>Archaea</taxon>
        <taxon>Promethearchaeati</taxon>
        <taxon>Promethearchaeota</taxon>
        <taxon>Promethearchaeia</taxon>
        <taxon>Promethearchaeales</taxon>
        <taxon>Promethearchaeaceae</taxon>
        <taxon>Promethearchaeum</taxon>
    </lineage>
</organism>
<dbReference type="KEGG" id="psyt:DSAG12_02331"/>
<name>A0A5B9DBU1_9ARCH</name>
<gene>
    <name evidence="1" type="ORF">DSAG12_02331</name>
</gene>
<evidence type="ECO:0000313" key="1">
    <source>
        <dbReference type="EMBL" id="QEE16501.2"/>
    </source>
</evidence>
<accession>A0A5B9DBU1</accession>
<keyword evidence="2" id="KW-1185">Reference proteome</keyword>
<dbReference type="EMBL" id="CP042905">
    <property type="protein sequence ID" value="QEE16501.2"/>
    <property type="molecule type" value="Genomic_DNA"/>
</dbReference>
<proteinExistence type="predicted"/>
<dbReference type="Proteomes" id="UP000321408">
    <property type="component" value="Chromosome"/>
</dbReference>
<dbReference type="AlphaFoldDB" id="A0A5B9DBU1"/>
<reference evidence="1 2" key="2">
    <citation type="journal article" date="2024" name="Int. J. Syst. Evol. Microbiol.">
        <title>Promethearchaeum syntrophicum gen. nov., sp. nov., an anaerobic, obligately syntrophic archaeon, the first isolate of the lineage 'Asgard' archaea, and proposal of the new archaeal phylum Promethearchaeota phyl. nov. and kingdom Promethearchaeati regn. nov.</title>
        <authorList>
            <person name="Imachi H."/>
            <person name="Nobu M.K."/>
            <person name="Kato S."/>
            <person name="Takaki Y."/>
            <person name="Miyazaki M."/>
            <person name="Miyata M."/>
            <person name="Ogawara M."/>
            <person name="Saito Y."/>
            <person name="Sakai S."/>
            <person name="Tahara Y.O."/>
            <person name="Takano Y."/>
            <person name="Tasumi E."/>
            <person name="Uematsu K."/>
            <person name="Yoshimura T."/>
            <person name="Itoh T."/>
            <person name="Ohkuma M."/>
            <person name="Takai K."/>
        </authorList>
    </citation>
    <scope>NUCLEOTIDE SEQUENCE [LARGE SCALE GENOMIC DNA]</scope>
    <source>
        <strain evidence="1 2">MK-D1</strain>
    </source>
</reference>